<dbReference type="Gene3D" id="3.90.1300.10">
    <property type="entry name" value="Amidase signature (AS) domain"/>
    <property type="match status" value="1"/>
</dbReference>
<keyword evidence="2" id="KW-1133">Transmembrane helix</keyword>
<protein>
    <recommendedName>
        <fullName evidence="3">Amidase domain-containing protein</fullName>
    </recommendedName>
</protein>
<keyword evidence="2" id="KW-0812">Transmembrane</keyword>
<dbReference type="PANTHER" id="PTHR43372:SF3">
    <property type="entry name" value="AT07710P-RELATED"/>
    <property type="match status" value="1"/>
</dbReference>
<organism evidence="4 5">
    <name type="scientific">Plutella xylostella</name>
    <name type="common">Diamondback moth</name>
    <name type="synonym">Plutella maculipennis</name>
    <dbReference type="NCBI Taxonomy" id="51655"/>
    <lineage>
        <taxon>Eukaryota</taxon>
        <taxon>Metazoa</taxon>
        <taxon>Ecdysozoa</taxon>
        <taxon>Arthropoda</taxon>
        <taxon>Hexapoda</taxon>
        <taxon>Insecta</taxon>
        <taxon>Pterygota</taxon>
        <taxon>Neoptera</taxon>
        <taxon>Endopterygota</taxon>
        <taxon>Lepidoptera</taxon>
        <taxon>Glossata</taxon>
        <taxon>Ditrysia</taxon>
        <taxon>Yponomeutoidea</taxon>
        <taxon>Plutellidae</taxon>
        <taxon>Plutella</taxon>
    </lineage>
</organism>
<dbReference type="PIRSF" id="PIRSF001221">
    <property type="entry name" value="Amidase_fungi"/>
    <property type="match status" value="1"/>
</dbReference>
<reference evidence="4 5" key="1">
    <citation type="submission" date="2021-06" db="EMBL/GenBank/DDBJ databases">
        <title>A haploid diamondback moth (Plutella xylostella L.) genome assembly resolves 31 chromosomes and identifies a diamide resistance mutation.</title>
        <authorList>
            <person name="Ward C.M."/>
            <person name="Perry K.D."/>
            <person name="Baker G."/>
            <person name="Powis K."/>
            <person name="Heckel D.G."/>
            <person name="Baxter S.W."/>
        </authorList>
    </citation>
    <scope>NUCLEOTIDE SEQUENCE [LARGE SCALE GENOMIC DNA]</scope>
    <source>
        <strain evidence="4 5">LV</strain>
        <tissue evidence="4">Single pupa</tissue>
    </source>
</reference>
<comment type="caution">
    <text evidence="4">The sequence shown here is derived from an EMBL/GenBank/DDBJ whole genome shotgun (WGS) entry which is preliminary data.</text>
</comment>
<dbReference type="SUPFAM" id="SSF75304">
    <property type="entry name" value="Amidase signature (AS) enzymes"/>
    <property type="match status" value="1"/>
</dbReference>
<comment type="similarity">
    <text evidence="1">Belongs to the amidase family.</text>
</comment>
<sequence length="595" mass="64901">MEVGVRIIGVVLRLLNLLTSIITAPYFWLYGRQLARPCPGDDNPILMYSAVELARKIRNGELRSKEVVSTYIARVNTVNKYLNAVVEDRYSNALEEAEAADRLLDEARTSGDWARVEGKPLLGVPFTVKESCSLAGMSNAVGCLEFAGRRASTDGGAVRNVRLAGAIPLLVSNTPELCLGWETTNLLHGTTNNPYSLDRTPGGSSGGEAALIASGASPFGVASDIAGSIRIPAAFCGVFGHKPTPGIIPIDGHIPSLTDPNYPRFLTVGPIARRADDLIELTKIMAGENAHKLQLDKPVDFSKLKVFYMTESAKSIALTDTDPSIKDFIIDAAKYLGKECGATISDKKFTAMEDSVEISISLFFAMKDIPNLLADPANPKKDRSGLLELLKLLLGGGSRSLQALGFALIKSTQLYIPTSRRPHYHELATLLREEIIIWRLALIKSTQLYIPTSRRPHYHELATLLREEIIIWRLALIKSTQLYIPTSRRPHYHELATLLREEIIQTLGSDGVFLYPVFSAPAHRHGGVFARAAGVMYTMLLNVLGLPAVAVPRRSGVLPTAIQVIAAPNQDRLCLAVAKKLEEAFGGWQPVPNDP</sequence>
<feature type="transmembrane region" description="Helical" evidence="2">
    <location>
        <begin position="7"/>
        <end position="29"/>
    </location>
</feature>
<keyword evidence="5" id="KW-1185">Reference proteome</keyword>
<evidence type="ECO:0000256" key="1">
    <source>
        <dbReference type="ARBA" id="ARBA00009199"/>
    </source>
</evidence>
<dbReference type="InterPro" id="IPR023631">
    <property type="entry name" value="Amidase_dom"/>
</dbReference>
<feature type="domain" description="Amidase" evidence="3">
    <location>
        <begin position="66"/>
        <end position="357"/>
    </location>
</feature>
<dbReference type="InterPro" id="IPR052739">
    <property type="entry name" value="FAAH2"/>
</dbReference>
<dbReference type="InterPro" id="IPR036928">
    <property type="entry name" value="AS_sf"/>
</dbReference>
<keyword evidence="2" id="KW-0472">Membrane</keyword>
<proteinExistence type="inferred from homology"/>
<dbReference type="PANTHER" id="PTHR43372">
    <property type="entry name" value="FATTY-ACID AMIDE HYDROLASE"/>
    <property type="match status" value="1"/>
</dbReference>
<name>A0ABQ7QSS8_PLUXY</name>
<dbReference type="EMBL" id="JAHIBW010000009">
    <property type="protein sequence ID" value="KAG7308097.1"/>
    <property type="molecule type" value="Genomic_DNA"/>
</dbReference>
<dbReference type="Pfam" id="PF01425">
    <property type="entry name" value="Amidase"/>
    <property type="match status" value="1"/>
</dbReference>
<evidence type="ECO:0000313" key="4">
    <source>
        <dbReference type="EMBL" id="KAG7308097.1"/>
    </source>
</evidence>
<accession>A0ABQ7QSS8</accession>
<dbReference type="PROSITE" id="PS00571">
    <property type="entry name" value="AMIDASES"/>
    <property type="match status" value="1"/>
</dbReference>
<dbReference type="Proteomes" id="UP000823941">
    <property type="component" value="Chromosome 9"/>
</dbReference>
<dbReference type="InterPro" id="IPR020556">
    <property type="entry name" value="Amidase_CS"/>
</dbReference>
<gene>
    <name evidence="4" type="ORF">JYU34_006755</name>
</gene>
<evidence type="ECO:0000256" key="2">
    <source>
        <dbReference type="SAM" id="Phobius"/>
    </source>
</evidence>
<evidence type="ECO:0000313" key="5">
    <source>
        <dbReference type="Proteomes" id="UP000823941"/>
    </source>
</evidence>
<evidence type="ECO:0000259" key="3">
    <source>
        <dbReference type="Pfam" id="PF01425"/>
    </source>
</evidence>